<evidence type="ECO:0000256" key="7">
    <source>
        <dbReference type="ARBA" id="ARBA00022927"/>
    </source>
</evidence>
<evidence type="ECO:0000256" key="4">
    <source>
        <dbReference type="ARBA" id="ARBA00022475"/>
    </source>
</evidence>
<keyword evidence="9" id="KW-0472">Membrane</keyword>
<sequence length="130" mass="14608">MKKLIILPALAIMMMLTNMESKAQKVYDFVSVDKVPDYPGGMKSFYEYLGKSIKFPEAAKKNKTQGKVFLSFIVEQTGKLTDVEVVKGLTKETNDEAVRVLKESPKWNAGTIKGKPVRVKYNIAVNFTQV</sequence>
<evidence type="ECO:0000256" key="3">
    <source>
        <dbReference type="ARBA" id="ARBA00022448"/>
    </source>
</evidence>
<dbReference type="NCBIfam" id="TIGR01352">
    <property type="entry name" value="tonB_Cterm"/>
    <property type="match status" value="1"/>
</dbReference>
<keyword evidence="6" id="KW-0812">Transmembrane</keyword>
<dbReference type="Proteomes" id="UP001501081">
    <property type="component" value="Unassembled WGS sequence"/>
</dbReference>
<evidence type="ECO:0000256" key="1">
    <source>
        <dbReference type="ARBA" id="ARBA00004383"/>
    </source>
</evidence>
<evidence type="ECO:0000313" key="13">
    <source>
        <dbReference type="Proteomes" id="UP001501081"/>
    </source>
</evidence>
<keyword evidence="3" id="KW-0813">Transport</keyword>
<evidence type="ECO:0000256" key="8">
    <source>
        <dbReference type="ARBA" id="ARBA00022989"/>
    </source>
</evidence>
<evidence type="ECO:0000256" key="6">
    <source>
        <dbReference type="ARBA" id="ARBA00022692"/>
    </source>
</evidence>
<accession>A0ABP7PJ31</accession>
<keyword evidence="5" id="KW-0997">Cell inner membrane</keyword>
<reference evidence="13" key="1">
    <citation type="journal article" date="2019" name="Int. J. Syst. Evol. Microbiol.">
        <title>The Global Catalogue of Microorganisms (GCM) 10K type strain sequencing project: providing services to taxonomists for standard genome sequencing and annotation.</title>
        <authorList>
            <consortium name="The Broad Institute Genomics Platform"/>
            <consortium name="The Broad Institute Genome Sequencing Center for Infectious Disease"/>
            <person name="Wu L."/>
            <person name="Ma J."/>
        </authorList>
    </citation>
    <scope>NUCLEOTIDE SEQUENCE [LARGE SCALE GENOMIC DNA]</scope>
    <source>
        <strain evidence="13">JCM 17338</strain>
    </source>
</reference>
<evidence type="ECO:0000256" key="10">
    <source>
        <dbReference type="SAM" id="SignalP"/>
    </source>
</evidence>
<feature type="chain" id="PRO_5045707267" description="TonB C-terminal domain-containing protein" evidence="10">
    <location>
        <begin position="24"/>
        <end position="130"/>
    </location>
</feature>
<dbReference type="RefSeq" id="WP_344766620.1">
    <property type="nucleotide sequence ID" value="NZ_BAABAK010000010.1"/>
</dbReference>
<dbReference type="Gene3D" id="3.30.1150.10">
    <property type="match status" value="1"/>
</dbReference>
<evidence type="ECO:0000256" key="9">
    <source>
        <dbReference type="ARBA" id="ARBA00023136"/>
    </source>
</evidence>
<evidence type="ECO:0000256" key="2">
    <source>
        <dbReference type="ARBA" id="ARBA00006555"/>
    </source>
</evidence>
<proteinExistence type="inferred from homology"/>
<dbReference type="EMBL" id="BAABAK010000010">
    <property type="protein sequence ID" value="GAA3966387.1"/>
    <property type="molecule type" value="Genomic_DNA"/>
</dbReference>
<keyword evidence="8" id="KW-1133">Transmembrane helix</keyword>
<dbReference type="SUPFAM" id="SSF74653">
    <property type="entry name" value="TolA/TonB C-terminal domain"/>
    <property type="match status" value="1"/>
</dbReference>
<keyword evidence="7" id="KW-0653">Protein transport</keyword>
<organism evidence="12 13">
    <name type="scientific">Pedobacter ginsengiterrae</name>
    <dbReference type="NCBI Taxonomy" id="871696"/>
    <lineage>
        <taxon>Bacteria</taxon>
        <taxon>Pseudomonadati</taxon>
        <taxon>Bacteroidota</taxon>
        <taxon>Sphingobacteriia</taxon>
        <taxon>Sphingobacteriales</taxon>
        <taxon>Sphingobacteriaceae</taxon>
        <taxon>Pedobacter</taxon>
    </lineage>
</organism>
<dbReference type="Pfam" id="PF03544">
    <property type="entry name" value="TonB_C"/>
    <property type="match status" value="1"/>
</dbReference>
<gene>
    <name evidence="12" type="ORF">GCM10022246_19160</name>
</gene>
<evidence type="ECO:0000256" key="5">
    <source>
        <dbReference type="ARBA" id="ARBA00022519"/>
    </source>
</evidence>
<comment type="subcellular location">
    <subcellularLocation>
        <location evidence="1">Cell inner membrane</location>
        <topology evidence="1">Single-pass membrane protein</topology>
        <orientation evidence="1">Periplasmic side</orientation>
    </subcellularLocation>
</comment>
<dbReference type="InterPro" id="IPR006260">
    <property type="entry name" value="TonB/TolA_C"/>
</dbReference>
<keyword evidence="4" id="KW-1003">Cell membrane</keyword>
<dbReference type="PANTHER" id="PTHR33446:SF2">
    <property type="entry name" value="PROTEIN TONB"/>
    <property type="match status" value="1"/>
</dbReference>
<keyword evidence="10" id="KW-0732">Signal</keyword>
<dbReference type="PANTHER" id="PTHR33446">
    <property type="entry name" value="PROTEIN TONB-RELATED"/>
    <property type="match status" value="1"/>
</dbReference>
<evidence type="ECO:0000259" key="11">
    <source>
        <dbReference type="PROSITE" id="PS52015"/>
    </source>
</evidence>
<protein>
    <recommendedName>
        <fullName evidence="11">TonB C-terminal domain-containing protein</fullName>
    </recommendedName>
</protein>
<name>A0ABP7PJ31_9SPHI</name>
<comment type="similarity">
    <text evidence="2">Belongs to the TonB family.</text>
</comment>
<dbReference type="InterPro" id="IPR037682">
    <property type="entry name" value="TonB_C"/>
</dbReference>
<feature type="signal peptide" evidence="10">
    <location>
        <begin position="1"/>
        <end position="23"/>
    </location>
</feature>
<feature type="domain" description="TonB C-terminal" evidence="11">
    <location>
        <begin position="40"/>
        <end position="130"/>
    </location>
</feature>
<evidence type="ECO:0000313" key="12">
    <source>
        <dbReference type="EMBL" id="GAA3966387.1"/>
    </source>
</evidence>
<comment type="caution">
    <text evidence="12">The sequence shown here is derived from an EMBL/GenBank/DDBJ whole genome shotgun (WGS) entry which is preliminary data.</text>
</comment>
<dbReference type="InterPro" id="IPR051045">
    <property type="entry name" value="TonB-dependent_transducer"/>
</dbReference>
<dbReference type="PROSITE" id="PS52015">
    <property type="entry name" value="TONB_CTD"/>
    <property type="match status" value="1"/>
</dbReference>
<keyword evidence="13" id="KW-1185">Reference proteome</keyword>